<protein>
    <submittedName>
        <fullName evidence="2">Uncharacterized protein</fullName>
    </submittedName>
</protein>
<dbReference type="RefSeq" id="WP_146227900.1">
    <property type="nucleotide sequence ID" value="NZ_QJTK01000008.1"/>
</dbReference>
<gene>
    <name evidence="2" type="ORF">C8J30_108117</name>
</gene>
<keyword evidence="3" id="KW-1185">Reference proteome</keyword>
<dbReference type="Proteomes" id="UP000247727">
    <property type="component" value="Unassembled WGS sequence"/>
</dbReference>
<dbReference type="AlphaFoldDB" id="A0A318U093"/>
<evidence type="ECO:0000256" key="1">
    <source>
        <dbReference type="SAM" id="Phobius"/>
    </source>
</evidence>
<keyword evidence="1" id="KW-1133">Transmembrane helix</keyword>
<sequence length="60" mass="6079">MSTANPTSNVGATLLMFLIAALFIGGAAAGFVLGGLGGVILWFVVMTFLMLGMLVVISMA</sequence>
<keyword evidence="1" id="KW-0472">Membrane</keyword>
<comment type="caution">
    <text evidence="2">The sequence shown here is derived from an EMBL/GenBank/DDBJ whole genome shotgun (WGS) entry which is preliminary data.</text>
</comment>
<feature type="transmembrane region" description="Helical" evidence="1">
    <location>
        <begin position="12"/>
        <end position="33"/>
    </location>
</feature>
<organism evidence="2 3">
    <name type="scientific">Rhodobacter viridis</name>
    <dbReference type="NCBI Taxonomy" id="1054202"/>
    <lineage>
        <taxon>Bacteria</taxon>
        <taxon>Pseudomonadati</taxon>
        <taxon>Pseudomonadota</taxon>
        <taxon>Alphaproteobacteria</taxon>
        <taxon>Rhodobacterales</taxon>
        <taxon>Rhodobacter group</taxon>
        <taxon>Rhodobacter</taxon>
    </lineage>
</organism>
<proteinExistence type="predicted"/>
<name>A0A318U093_9RHOB</name>
<evidence type="ECO:0000313" key="3">
    <source>
        <dbReference type="Proteomes" id="UP000247727"/>
    </source>
</evidence>
<accession>A0A318U093</accession>
<feature type="transmembrane region" description="Helical" evidence="1">
    <location>
        <begin position="39"/>
        <end position="57"/>
    </location>
</feature>
<evidence type="ECO:0000313" key="2">
    <source>
        <dbReference type="EMBL" id="PYF09541.1"/>
    </source>
</evidence>
<keyword evidence="1" id="KW-0812">Transmembrane</keyword>
<dbReference type="EMBL" id="QJTK01000008">
    <property type="protein sequence ID" value="PYF09541.1"/>
    <property type="molecule type" value="Genomic_DNA"/>
</dbReference>
<reference evidence="2 3" key="1">
    <citation type="submission" date="2018-06" db="EMBL/GenBank/DDBJ databases">
        <title>Genomic Encyclopedia of Type Strains, Phase III (KMG-III): the genomes of soil and plant-associated and newly described type strains.</title>
        <authorList>
            <person name="Whitman W."/>
        </authorList>
    </citation>
    <scope>NUCLEOTIDE SEQUENCE [LARGE SCALE GENOMIC DNA]</scope>
    <source>
        <strain evidence="2 3">JA737</strain>
    </source>
</reference>